<dbReference type="EMBL" id="KL198013">
    <property type="protein sequence ID" value="KDQ23157.1"/>
    <property type="molecule type" value="Genomic_DNA"/>
</dbReference>
<feature type="transmembrane region" description="Helical" evidence="8">
    <location>
        <begin position="246"/>
        <end position="265"/>
    </location>
</feature>
<feature type="transmembrane region" description="Helical" evidence="8">
    <location>
        <begin position="77"/>
        <end position="99"/>
    </location>
</feature>
<name>A0A067NGB2_PLEO1</name>
<evidence type="ECO:0000256" key="2">
    <source>
        <dbReference type="ARBA" id="ARBA00009843"/>
    </source>
</evidence>
<feature type="transmembrane region" description="Helical" evidence="8">
    <location>
        <begin position="462"/>
        <end position="483"/>
    </location>
</feature>
<evidence type="ECO:0000256" key="5">
    <source>
        <dbReference type="ARBA" id="ARBA00022692"/>
    </source>
</evidence>
<feature type="transmembrane region" description="Helical" evidence="8">
    <location>
        <begin position="417"/>
        <end position="441"/>
    </location>
</feature>
<evidence type="ECO:0000256" key="6">
    <source>
        <dbReference type="ARBA" id="ARBA00022989"/>
    </source>
</evidence>
<gene>
    <name evidence="10" type="ORF">PLEOSDRAFT_1094746</name>
</gene>
<dbReference type="HOGENOM" id="CLU_017834_1_0_1"/>
<keyword evidence="3" id="KW-0813">Transport</keyword>
<dbReference type="GO" id="GO:0015105">
    <property type="term" value="F:arsenite transmembrane transporter activity"/>
    <property type="evidence" value="ECO:0007669"/>
    <property type="project" value="InterPro"/>
</dbReference>
<dbReference type="InParanoid" id="A0A067NGB2"/>
<dbReference type="OrthoDB" id="442352at2759"/>
<evidence type="ECO:0000313" key="10">
    <source>
        <dbReference type="EMBL" id="KDQ23157.1"/>
    </source>
</evidence>
<evidence type="ECO:0000259" key="9">
    <source>
        <dbReference type="Pfam" id="PF03600"/>
    </source>
</evidence>
<dbReference type="InterPro" id="IPR004680">
    <property type="entry name" value="Cit_transptr-like_dom"/>
</dbReference>
<evidence type="ECO:0000256" key="8">
    <source>
        <dbReference type="SAM" id="Phobius"/>
    </source>
</evidence>
<dbReference type="GO" id="GO:0005886">
    <property type="term" value="C:plasma membrane"/>
    <property type="evidence" value="ECO:0007669"/>
    <property type="project" value="UniProtKB-SubCell"/>
</dbReference>
<keyword evidence="6 8" id="KW-1133">Transmembrane helix</keyword>
<dbReference type="STRING" id="1137138.A0A067NGB2"/>
<comment type="similarity">
    <text evidence="2">Belongs to the CitM (TC 2.A.11) transporter family.</text>
</comment>
<dbReference type="Pfam" id="PF03600">
    <property type="entry name" value="CitMHS"/>
    <property type="match status" value="1"/>
</dbReference>
<dbReference type="Proteomes" id="UP000027073">
    <property type="component" value="Unassembled WGS sequence"/>
</dbReference>
<protein>
    <recommendedName>
        <fullName evidence="9">Citrate transporter-like domain-containing protein</fullName>
    </recommendedName>
</protein>
<feature type="transmembrane region" description="Helical" evidence="8">
    <location>
        <begin position="7"/>
        <end position="26"/>
    </location>
</feature>
<evidence type="ECO:0000313" key="11">
    <source>
        <dbReference type="Proteomes" id="UP000027073"/>
    </source>
</evidence>
<evidence type="ECO:0000256" key="4">
    <source>
        <dbReference type="ARBA" id="ARBA00022475"/>
    </source>
</evidence>
<proteinExistence type="inferred from homology"/>
<dbReference type="InterPro" id="IPR000802">
    <property type="entry name" value="Arsenical_pump_ArsB"/>
</dbReference>
<evidence type="ECO:0000256" key="3">
    <source>
        <dbReference type="ARBA" id="ARBA00022448"/>
    </source>
</evidence>
<feature type="transmembrane region" description="Helical" evidence="8">
    <location>
        <begin position="38"/>
        <end position="56"/>
    </location>
</feature>
<keyword evidence="7 8" id="KW-0472">Membrane</keyword>
<keyword evidence="5 8" id="KW-0812">Transmembrane</keyword>
<accession>A0A067NGB2</accession>
<dbReference type="Pfam" id="PF02040">
    <property type="entry name" value="ArsB"/>
    <property type="match status" value="1"/>
</dbReference>
<evidence type="ECO:0000256" key="1">
    <source>
        <dbReference type="ARBA" id="ARBA00004651"/>
    </source>
</evidence>
<dbReference type="VEuPathDB" id="FungiDB:PLEOSDRAFT_1094746"/>
<organism evidence="10 11">
    <name type="scientific">Pleurotus ostreatus (strain PC15)</name>
    <name type="common">Oyster mushroom</name>
    <dbReference type="NCBI Taxonomy" id="1137138"/>
    <lineage>
        <taxon>Eukaryota</taxon>
        <taxon>Fungi</taxon>
        <taxon>Dikarya</taxon>
        <taxon>Basidiomycota</taxon>
        <taxon>Agaricomycotina</taxon>
        <taxon>Agaricomycetes</taxon>
        <taxon>Agaricomycetidae</taxon>
        <taxon>Agaricales</taxon>
        <taxon>Pleurotineae</taxon>
        <taxon>Pleurotaceae</taxon>
        <taxon>Pleurotus</taxon>
    </lineage>
</organism>
<dbReference type="AlphaFoldDB" id="A0A067NGB2"/>
<dbReference type="PANTHER" id="PTHR43302:SF5">
    <property type="entry name" value="TRANSPORTER ARSB-RELATED"/>
    <property type="match status" value="1"/>
</dbReference>
<keyword evidence="4" id="KW-1003">Cell membrane</keyword>
<feature type="transmembrane region" description="Helical" evidence="8">
    <location>
        <begin position="197"/>
        <end position="216"/>
    </location>
</feature>
<dbReference type="PANTHER" id="PTHR43302">
    <property type="entry name" value="TRANSPORTER ARSB-RELATED"/>
    <property type="match status" value="1"/>
</dbReference>
<reference evidence="11" key="1">
    <citation type="journal article" date="2014" name="Proc. Natl. Acad. Sci. U.S.A.">
        <title>Extensive sampling of basidiomycete genomes demonstrates inadequacy of the white-rot/brown-rot paradigm for wood decay fungi.</title>
        <authorList>
            <person name="Riley R."/>
            <person name="Salamov A.A."/>
            <person name="Brown D.W."/>
            <person name="Nagy L.G."/>
            <person name="Floudas D."/>
            <person name="Held B.W."/>
            <person name="Levasseur A."/>
            <person name="Lombard V."/>
            <person name="Morin E."/>
            <person name="Otillar R."/>
            <person name="Lindquist E.A."/>
            <person name="Sun H."/>
            <person name="LaButti K.M."/>
            <person name="Schmutz J."/>
            <person name="Jabbour D."/>
            <person name="Luo H."/>
            <person name="Baker S.E."/>
            <person name="Pisabarro A.G."/>
            <person name="Walton J.D."/>
            <person name="Blanchette R.A."/>
            <person name="Henrissat B."/>
            <person name="Martin F."/>
            <person name="Cullen D."/>
            <person name="Hibbett D.S."/>
            <person name="Grigoriev I.V."/>
        </authorList>
    </citation>
    <scope>NUCLEOTIDE SEQUENCE [LARGE SCALE GENOMIC DNA]</scope>
    <source>
        <strain evidence="11">PC15</strain>
    </source>
</reference>
<feature type="transmembrane region" description="Helical" evidence="8">
    <location>
        <begin position="373"/>
        <end position="397"/>
    </location>
</feature>
<feature type="domain" description="Citrate transporter-like" evidence="9">
    <location>
        <begin position="48"/>
        <end position="277"/>
    </location>
</feature>
<sequence length="484" mass="53105">MITGRSIATLVIFIISILFVIHPVSFHVRLPYFGTRRVGLGLATAPIIAIAILWAAQCLGPTQIRNGIVGVDGVKPYNILILFFSLAYMAITLDITGILQSAAFWVSNKGGSNGYKLYLYFYLMLTVLSIFLGNDPIILSGTAFLVYYTKVAELDPVSWLMSEFAAANTASMVLFVGNPTNVVICEGFRVNNVAFTAYTILPFLGCSLFCFVALAIQFRSKKYIPKNLPVTGDLDVRSVLLDPKGALVGSILLAGCLIVIIIVSFFHVDVWMITLPFAVAKFIFDISWDHYRYIKGIPMLGMTSPKRKRSKSKLYSLSHHFPTFFTALPRLPFKLVPFAFSQFILIEALSHQGWIELFSDWLVRATNRQMHPVIWLIGVLGVVLCNISGTNIGATILLTKVIRAAQLPRASDRAGAIALAVASNIGAVSFTFSASLAGLLWQTILKQKGIKITQTTFAKWNALPLLMMTCVGLAIVSAEMAVIT</sequence>
<evidence type="ECO:0000256" key="7">
    <source>
        <dbReference type="ARBA" id="ARBA00023136"/>
    </source>
</evidence>
<comment type="subcellular location">
    <subcellularLocation>
        <location evidence="1">Cell membrane</location>
        <topology evidence="1">Multi-pass membrane protein</topology>
    </subcellularLocation>
</comment>
<feature type="transmembrane region" description="Helical" evidence="8">
    <location>
        <begin position="119"/>
        <end position="147"/>
    </location>
</feature>